<comment type="caution">
    <text evidence="1">The sequence shown here is derived from an EMBL/GenBank/DDBJ whole genome shotgun (WGS) entry which is preliminary data.</text>
</comment>
<gene>
    <name evidence="1" type="ORF">DUNSADRAFT_6364</name>
</gene>
<proteinExistence type="predicted"/>
<dbReference type="EMBL" id="MU069674">
    <property type="protein sequence ID" value="KAF5836111.1"/>
    <property type="molecule type" value="Genomic_DNA"/>
</dbReference>
<protein>
    <submittedName>
        <fullName evidence="1">Uncharacterized protein</fullName>
    </submittedName>
</protein>
<evidence type="ECO:0000313" key="2">
    <source>
        <dbReference type="Proteomes" id="UP000815325"/>
    </source>
</evidence>
<keyword evidence="2" id="KW-1185">Reference proteome</keyword>
<accession>A0ABQ7GNB9</accession>
<organism evidence="1 2">
    <name type="scientific">Dunaliella salina</name>
    <name type="common">Green alga</name>
    <name type="synonym">Protococcus salinus</name>
    <dbReference type="NCBI Taxonomy" id="3046"/>
    <lineage>
        <taxon>Eukaryota</taxon>
        <taxon>Viridiplantae</taxon>
        <taxon>Chlorophyta</taxon>
        <taxon>core chlorophytes</taxon>
        <taxon>Chlorophyceae</taxon>
        <taxon>CS clade</taxon>
        <taxon>Chlamydomonadales</taxon>
        <taxon>Dunaliellaceae</taxon>
        <taxon>Dunaliella</taxon>
    </lineage>
</organism>
<reference evidence="1" key="1">
    <citation type="submission" date="2017-08" db="EMBL/GenBank/DDBJ databases">
        <authorList>
            <person name="Polle J.E."/>
            <person name="Barry K."/>
            <person name="Cushman J."/>
            <person name="Schmutz J."/>
            <person name="Tran D."/>
            <person name="Hathwaick L.T."/>
            <person name="Yim W.C."/>
            <person name="Jenkins J."/>
            <person name="Mckie-Krisberg Z.M."/>
            <person name="Prochnik S."/>
            <person name="Lindquist E."/>
            <person name="Dockter R.B."/>
            <person name="Adam C."/>
            <person name="Molina H."/>
            <person name="Bunkerborg J."/>
            <person name="Jin E."/>
            <person name="Buchheim M."/>
            <person name="Magnuson J."/>
        </authorList>
    </citation>
    <scope>NUCLEOTIDE SEQUENCE</scope>
    <source>
        <strain evidence="1">CCAP 19/18</strain>
    </source>
</reference>
<dbReference type="Proteomes" id="UP000815325">
    <property type="component" value="Unassembled WGS sequence"/>
</dbReference>
<evidence type="ECO:0000313" key="1">
    <source>
        <dbReference type="EMBL" id="KAF5836111.1"/>
    </source>
</evidence>
<sequence length="90" mass="10658">MGNPQRQSRWSLSALRQQWRASEPWQRRNALIGGAAVVWAAILTIDMSNLKKDPRLREKLQLDNPEKPQPSFSALYYDWINKKMKRNEDY</sequence>
<name>A0ABQ7GNB9_DUNSA</name>